<proteinExistence type="predicted"/>
<sequence>MLPYFAILCSPLHLNGLSEVSHITDSRSNVVRIAFFRLLMPPLHCSPYGPVGMLHERLGAE</sequence>
<organism evidence="1">
    <name type="scientific">Bifidobacterium longum subsp. infantis CCUG 52486</name>
    <dbReference type="NCBI Taxonomy" id="537937"/>
    <lineage>
        <taxon>Bacteria</taxon>
        <taxon>Bacillati</taxon>
        <taxon>Actinomycetota</taxon>
        <taxon>Actinomycetes</taxon>
        <taxon>Bifidobacteriales</taxon>
        <taxon>Bifidobacteriaceae</taxon>
        <taxon>Bifidobacterium</taxon>
    </lineage>
</organism>
<evidence type="ECO:0000313" key="1">
    <source>
        <dbReference type="EMBL" id="EEQ54558.1"/>
    </source>
</evidence>
<dbReference type="EMBL" id="DS990238">
    <property type="protein sequence ID" value="EEQ54558.1"/>
    <property type="molecule type" value="Genomic_DNA"/>
</dbReference>
<reference evidence="1" key="1">
    <citation type="submission" date="2008-08" db="EMBL/GenBank/DDBJ databases">
        <title>Annotation of Bifidobacterium longum subsp. infantis CCUG 52486.</title>
        <authorList>
            <consortium name="The Broad Institute Genome Sequencing Platform"/>
            <person name="Gougoulias C."/>
            <person name="Tuohy K.M."/>
            <person name="Gibson G.R."/>
            <person name="Ward D."/>
            <person name="Mehta T."/>
            <person name="Young S."/>
            <person name="Jaffe D."/>
            <person name="Gnerre S."/>
            <person name="Berlin A."/>
            <person name="Heiman D."/>
            <person name="Hepburn T."/>
            <person name="Shea T."/>
            <person name="Sykes S."/>
            <person name="Alvarado L."/>
            <person name="Kodira C."/>
            <person name="Borodovsky M."/>
            <person name="Lander E."/>
            <person name="Galagan J."/>
            <person name="Nusbaum C."/>
            <person name="Birren B."/>
        </authorList>
    </citation>
    <scope>NUCLEOTIDE SEQUENCE [LARGE SCALE GENOMIC DNA]</scope>
    <source>
        <strain evidence="1">CCUG 52486</strain>
    </source>
</reference>
<accession>C5E9E9</accession>
<dbReference type="AlphaFoldDB" id="C5E9E9"/>
<dbReference type="Proteomes" id="UP000005084">
    <property type="component" value="Unassembled WGS sequence"/>
</dbReference>
<gene>
    <name evidence="1" type="ORF">BLIG_00509</name>
</gene>
<name>C5E9E9_BIFLI</name>
<dbReference type="HOGENOM" id="CLU_2913232_0_0_11"/>
<protein>
    <submittedName>
        <fullName evidence="1">Uncharacterized protein</fullName>
    </submittedName>
</protein>